<protein>
    <submittedName>
        <fullName evidence="2">ACT domain-containing protein</fullName>
    </submittedName>
</protein>
<sequence>MEIKVIEGAFSVCRLKELGQAVIEDDLYFLGRTDEEISLVCRTESVPQDTAAREDGWRAFRIQGELDFSLIGILAGISAVLAENRIGIFVVSTYNTDYILTKADDFERALGLLESRGYGIAK</sequence>
<reference evidence="2 3" key="1">
    <citation type="submission" date="2018-08" db="EMBL/GenBank/DDBJ databases">
        <title>A genome reference for cultivated species of the human gut microbiota.</title>
        <authorList>
            <person name="Zou Y."/>
            <person name="Xue W."/>
            <person name="Luo G."/>
        </authorList>
    </citation>
    <scope>NUCLEOTIDE SEQUENCE [LARGE SCALE GENOMIC DNA]</scope>
    <source>
        <strain evidence="2 3">AM35-14</strain>
    </source>
</reference>
<organism evidence="2 3">
    <name type="scientific">Enterocloster bolteae</name>
    <dbReference type="NCBI Taxonomy" id="208479"/>
    <lineage>
        <taxon>Bacteria</taxon>
        <taxon>Bacillati</taxon>
        <taxon>Bacillota</taxon>
        <taxon>Clostridia</taxon>
        <taxon>Lachnospirales</taxon>
        <taxon>Lachnospiraceae</taxon>
        <taxon>Enterocloster</taxon>
    </lineage>
</organism>
<dbReference type="PANTHER" id="PTHR31131:SF6">
    <property type="entry name" value="CASTOR ACT DOMAIN-CONTAINING PROTEIN"/>
    <property type="match status" value="1"/>
</dbReference>
<dbReference type="Gene3D" id="3.30.2130.10">
    <property type="entry name" value="VC0802-like"/>
    <property type="match status" value="1"/>
</dbReference>
<proteinExistence type="predicted"/>
<evidence type="ECO:0000259" key="1">
    <source>
        <dbReference type="Pfam" id="PF13840"/>
    </source>
</evidence>
<dbReference type="InterPro" id="IPR027795">
    <property type="entry name" value="CASTOR_ACT_dom"/>
</dbReference>
<gene>
    <name evidence="2" type="ORF">DW839_08940</name>
</gene>
<dbReference type="Pfam" id="PF13840">
    <property type="entry name" value="ACT_7"/>
    <property type="match status" value="1"/>
</dbReference>
<dbReference type="InterPro" id="IPR045865">
    <property type="entry name" value="ACT-like_dom_sf"/>
</dbReference>
<accession>A0A414AXN7</accession>
<dbReference type="SUPFAM" id="SSF55021">
    <property type="entry name" value="ACT-like"/>
    <property type="match status" value="2"/>
</dbReference>
<dbReference type="Proteomes" id="UP000283975">
    <property type="component" value="Unassembled WGS sequence"/>
</dbReference>
<dbReference type="InterPro" id="IPR016540">
    <property type="entry name" value="UCP008459"/>
</dbReference>
<evidence type="ECO:0000313" key="3">
    <source>
        <dbReference type="Proteomes" id="UP000283975"/>
    </source>
</evidence>
<feature type="domain" description="CASTOR ACT" evidence="1">
    <location>
        <begin position="54"/>
        <end position="114"/>
    </location>
</feature>
<comment type="caution">
    <text evidence="2">The sequence shown here is derived from an EMBL/GenBank/DDBJ whole genome shotgun (WGS) entry which is preliminary data.</text>
</comment>
<dbReference type="PANTHER" id="PTHR31131">
    <property type="entry name" value="CHROMOSOME 1, WHOLE GENOME SHOTGUN SEQUENCE"/>
    <property type="match status" value="1"/>
</dbReference>
<name>A0A414AXN7_9FIRM</name>
<dbReference type="AlphaFoldDB" id="A0A414AXN7"/>
<dbReference type="InterPro" id="IPR051719">
    <property type="entry name" value="CASTOR_mTORC1"/>
</dbReference>
<dbReference type="EMBL" id="QSHZ01000007">
    <property type="protein sequence ID" value="RHC56834.1"/>
    <property type="molecule type" value="Genomic_DNA"/>
</dbReference>
<dbReference type="RefSeq" id="WP_119204844.1">
    <property type="nucleotide sequence ID" value="NZ_JAWEXQ010000005.1"/>
</dbReference>
<evidence type="ECO:0000313" key="2">
    <source>
        <dbReference type="EMBL" id="RHC56834.1"/>
    </source>
</evidence>
<dbReference type="PIRSF" id="PIRSF008459">
    <property type="entry name" value="UCP008459"/>
    <property type="match status" value="1"/>
</dbReference>